<accession>A0A162LUB8</accession>
<dbReference type="GO" id="GO:0005634">
    <property type="term" value="C:nucleus"/>
    <property type="evidence" value="ECO:0007669"/>
    <property type="project" value="UniProtKB-SubCell"/>
</dbReference>
<keyword evidence="3" id="KW-0677">Repeat</keyword>
<reference evidence="7 8" key="1">
    <citation type="journal article" date="2016" name="Genome Biol. Evol.">
        <title>Divergent and convergent evolution of fungal pathogenicity.</title>
        <authorList>
            <person name="Shang Y."/>
            <person name="Xiao G."/>
            <person name="Zheng P."/>
            <person name="Cen K."/>
            <person name="Zhan S."/>
            <person name="Wang C."/>
        </authorList>
    </citation>
    <scope>NUCLEOTIDE SEQUENCE [LARGE SCALE GENOMIC DNA]</scope>
    <source>
        <strain evidence="7 8">RCEF 4871</strain>
    </source>
</reference>
<keyword evidence="2" id="KW-0597">Phosphoprotein</keyword>
<proteinExistence type="predicted"/>
<dbReference type="OMA" id="NDADMAW"/>
<dbReference type="PANTHER" id="PTHR15263">
    <property type="entry name" value="I-KAPPA-B-LIKE PROTEIN IKBL"/>
    <property type="match status" value="1"/>
</dbReference>
<feature type="compositionally biased region" description="Basic and acidic residues" evidence="6">
    <location>
        <begin position="89"/>
        <end position="106"/>
    </location>
</feature>
<dbReference type="EMBL" id="AZHC01000009">
    <property type="protein sequence ID" value="OAA44830.1"/>
    <property type="molecule type" value="Genomic_DNA"/>
</dbReference>
<evidence type="ECO:0000256" key="4">
    <source>
        <dbReference type="ARBA" id="ARBA00023043"/>
    </source>
</evidence>
<comment type="caution">
    <text evidence="7">The sequence shown here is derived from an EMBL/GenBank/DDBJ whole genome shotgun (WGS) entry which is preliminary data.</text>
</comment>
<keyword evidence="8" id="KW-1185">Reference proteome</keyword>
<protein>
    <submittedName>
        <fullName evidence="7">Uncharacterized protein</fullName>
    </submittedName>
</protein>
<organism evidence="7 8">
    <name type="scientific">Metarhizium rileyi (strain RCEF 4871)</name>
    <name type="common">Nomuraea rileyi</name>
    <dbReference type="NCBI Taxonomy" id="1649241"/>
    <lineage>
        <taxon>Eukaryota</taxon>
        <taxon>Fungi</taxon>
        <taxon>Dikarya</taxon>
        <taxon>Ascomycota</taxon>
        <taxon>Pezizomycotina</taxon>
        <taxon>Sordariomycetes</taxon>
        <taxon>Hypocreomycetidae</taxon>
        <taxon>Hypocreales</taxon>
        <taxon>Clavicipitaceae</taxon>
        <taxon>Metarhizium</taxon>
    </lineage>
</organism>
<dbReference type="OrthoDB" id="412109at2759"/>
<feature type="compositionally biased region" description="Basic residues" evidence="6">
    <location>
        <begin position="107"/>
        <end position="127"/>
    </location>
</feature>
<keyword evidence="5" id="KW-0539">Nucleus</keyword>
<evidence type="ECO:0000256" key="6">
    <source>
        <dbReference type="SAM" id="MobiDB-lite"/>
    </source>
</evidence>
<dbReference type="InterPro" id="IPR038753">
    <property type="entry name" value="NFKBIL1"/>
</dbReference>
<sequence>MTESNPLRKRRHLLSSIDQDEADTTAQPTTSSDDRHAAREPCTGAENQSRITLDEDGGEETNRPRRSRLRLKSDKSRRRRSRSRQRNNGRHDGDERLESHNGDGNRHSPRPGRHHRRHRHNRHRHRSPTLPNPFEPAPLDPEAAFRESLFDAMADDEGASYWESVYGQPIHVYANEKSGPTGTLEQMTDEEYAAYVRQKMWEKTHAGLLEDRARREEQRRQRKEEERKARKLHEEMERSLRRGEERRQRRRWAEQWKRYTDAWASWDGTLDTLAWPVDGGREDLDDEHVRSFLVRGLGREDMEEQAFANRLREERIRWHPDKIQQRLRGAADDEVMKDVTAVFQTIDKLWAEL</sequence>
<evidence type="ECO:0000256" key="5">
    <source>
        <dbReference type="ARBA" id="ARBA00023242"/>
    </source>
</evidence>
<dbReference type="AlphaFoldDB" id="A0A162LUB8"/>
<evidence type="ECO:0000256" key="2">
    <source>
        <dbReference type="ARBA" id="ARBA00022553"/>
    </source>
</evidence>
<evidence type="ECO:0000313" key="7">
    <source>
        <dbReference type="EMBL" id="OAA44830.1"/>
    </source>
</evidence>
<keyword evidence="4" id="KW-0040">ANK repeat</keyword>
<evidence type="ECO:0000256" key="1">
    <source>
        <dbReference type="ARBA" id="ARBA00004123"/>
    </source>
</evidence>
<feature type="region of interest" description="Disordered" evidence="6">
    <location>
        <begin position="212"/>
        <end position="244"/>
    </location>
</feature>
<evidence type="ECO:0000256" key="3">
    <source>
        <dbReference type="ARBA" id="ARBA00022737"/>
    </source>
</evidence>
<feature type="compositionally biased region" description="Basic residues" evidence="6">
    <location>
        <begin position="64"/>
        <end position="88"/>
    </location>
</feature>
<evidence type="ECO:0000313" key="8">
    <source>
        <dbReference type="Proteomes" id="UP000243498"/>
    </source>
</evidence>
<feature type="region of interest" description="Disordered" evidence="6">
    <location>
        <begin position="1"/>
        <end position="137"/>
    </location>
</feature>
<name>A0A162LUB8_METRR</name>
<dbReference type="GO" id="GO:0043124">
    <property type="term" value="P:negative regulation of canonical NF-kappaB signal transduction"/>
    <property type="evidence" value="ECO:0007669"/>
    <property type="project" value="InterPro"/>
</dbReference>
<comment type="subcellular location">
    <subcellularLocation>
        <location evidence="1">Nucleus</location>
    </subcellularLocation>
</comment>
<dbReference type="PANTHER" id="PTHR15263:SF1">
    <property type="entry name" value="NF-KAPPA-B INHIBITOR-LIKE PROTEIN 1"/>
    <property type="match status" value="1"/>
</dbReference>
<gene>
    <name evidence="7" type="ORF">NOR_03584</name>
</gene>
<dbReference type="Proteomes" id="UP000243498">
    <property type="component" value="Unassembled WGS sequence"/>
</dbReference>